<evidence type="ECO:0000313" key="3">
    <source>
        <dbReference type="Proteomes" id="UP000002899"/>
    </source>
</evidence>
<dbReference type="RefSeq" id="XP_021337837.1">
    <property type="nucleotide sequence ID" value="XM_021482643.1"/>
</dbReference>
<evidence type="ECO:0000313" key="2">
    <source>
        <dbReference type="EMBL" id="SIO73776.1"/>
    </source>
</evidence>
<dbReference type="GeneID" id="24426223"/>
<dbReference type="VEuPathDB" id="PiroplasmaDB:BmR1_04g07920"/>
<accession>A0A1N6LY15</accession>
<name>A0A1N6LY15_BABMR</name>
<organism evidence="2 3">
    <name type="scientific">Babesia microti (strain RI)</name>
    <dbReference type="NCBI Taxonomy" id="1133968"/>
    <lineage>
        <taxon>Eukaryota</taxon>
        <taxon>Sar</taxon>
        <taxon>Alveolata</taxon>
        <taxon>Apicomplexa</taxon>
        <taxon>Aconoidasida</taxon>
        <taxon>Piroplasmida</taxon>
        <taxon>Babesiidae</taxon>
        <taxon>Babesia</taxon>
    </lineage>
</organism>
<reference evidence="2 3" key="1">
    <citation type="journal article" date="2012" name="Nucleic Acids Res.">
        <title>Sequencing of the smallest Apicomplexan genome from the human pathogen Babesia microti.</title>
        <authorList>
            <person name="Cornillot E."/>
            <person name="Hadj-Kaddour K."/>
            <person name="Dassouli A."/>
            <person name="Noel B."/>
            <person name="Ranwez V."/>
            <person name="Vacherie B."/>
            <person name="Augagneur Y."/>
            <person name="Bres V."/>
            <person name="Duclos A."/>
            <person name="Randazzo S."/>
            <person name="Carcy B."/>
            <person name="Debierre-Grockiego F."/>
            <person name="Delbecq S."/>
            <person name="Moubri-Menage K."/>
            <person name="Shams-Eldin H."/>
            <person name="Usmani-Brown S."/>
            <person name="Bringaud F."/>
            <person name="Wincker P."/>
            <person name="Vivares C.P."/>
            <person name="Schwarz R.T."/>
            <person name="Schetters T.P."/>
            <person name="Krause P.J."/>
            <person name="Gorenflot A."/>
            <person name="Berry V."/>
            <person name="Barbe V."/>
            <person name="Ben Mamoun C."/>
        </authorList>
    </citation>
    <scope>NUCLEOTIDE SEQUENCE [LARGE SCALE GENOMIC DNA]</scope>
    <source>
        <strain evidence="2 3">RI</strain>
    </source>
</reference>
<dbReference type="Proteomes" id="UP000002899">
    <property type="component" value="Chromosome IV"/>
</dbReference>
<sequence>MRWRNLLYAPLYVQYFIISTNTSAVYSICTYPLGYSGLCSTKTTSKCRQSIANHIPTTFVPTYFKIKNNYSLQHIGVFNYLRDKLDNFLQGQWFVPPVPTGPKPSEIIAARGSLQTDEETAQLLYDLGLDEDANADEVISAMEHQLSILPEDRHEELRQQVDELLRKKFVELFREFEEKMEQGPEIWRELWDPSKDPDNSLESLVNEKELSDDGRRLIKAALRKKRIDAFLYTLDLGGLIRFTDKKLLNQRLWKVQFLMLPVLAMSIFERLSPTCMALQSMIATKLISECANHDSTPPLDSSTDPAGSVATMGNESPTTARTQRSLSARSMMTSMVVLSTSLIGTVISRIAQQVIKNLLQLPYLNDLAPTVITAFCVNTCLIISSLLVDTSPMNAEQQRLHDLARLEKLPFPSNINGLSEITSSTADTDDSDDLIIHC</sequence>
<evidence type="ECO:0000256" key="1">
    <source>
        <dbReference type="SAM" id="MobiDB-lite"/>
    </source>
</evidence>
<dbReference type="AlphaFoldDB" id="A0A1N6LY15"/>
<keyword evidence="3" id="KW-1185">Reference proteome</keyword>
<dbReference type="KEGG" id="bmic:BmR1_04g07920"/>
<feature type="region of interest" description="Disordered" evidence="1">
    <location>
        <begin position="294"/>
        <end position="325"/>
    </location>
</feature>
<reference evidence="2 3" key="3">
    <citation type="journal article" date="2016" name="Sci. Rep.">
        <title>Genome-wide diversity and gene expression profiling of Babesia microti isolates identify polymorphic genes that mediate host-pathogen interactions.</title>
        <authorList>
            <person name="Silva J.C."/>
            <person name="Cornillot E."/>
            <person name="McCracken C."/>
            <person name="Usmani-Brown S."/>
            <person name="Dwivedi A."/>
            <person name="Ifeonu O.O."/>
            <person name="Crabtree J."/>
            <person name="Gotia H.T."/>
            <person name="Virji A.Z."/>
            <person name="Reynes C."/>
            <person name="Colinge J."/>
            <person name="Kumar V."/>
            <person name="Lawres L."/>
            <person name="Pazzi J.E."/>
            <person name="Pablo J.V."/>
            <person name="Hung C."/>
            <person name="Brancato J."/>
            <person name="Kumari P."/>
            <person name="Orvis J."/>
            <person name="Tretina K."/>
            <person name="Chibucos M."/>
            <person name="Ott S."/>
            <person name="Sadzewicz L."/>
            <person name="Sengamalay N."/>
            <person name="Shetty A.C."/>
            <person name="Su Q."/>
            <person name="Tallon L."/>
            <person name="Fraser C.M."/>
            <person name="Frutos R."/>
            <person name="Molina D.M."/>
            <person name="Krause P.J."/>
            <person name="Ben Mamoun C."/>
        </authorList>
    </citation>
    <scope>NUCLEOTIDE SEQUENCE [LARGE SCALE GENOMIC DNA]</scope>
    <source>
        <strain evidence="2 3">RI</strain>
    </source>
</reference>
<reference evidence="2 3" key="2">
    <citation type="journal article" date="2013" name="PLoS ONE">
        <title>Whole genome mapping and re-organization of the nuclear and mitochondrial genomes of Babesia microti isolates.</title>
        <authorList>
            <person name="Cornillot E."/>
            <person name="Dassouli A."/>
            <person name="Garg A."/>
            <person name="Pachikara N."/>
            <person name="Randazzo S."/>
            <person name="Depoix D."/>
            <person name="Carcy B."/>
            <person name="Delbecq S."/>
            <person name="Frutos R."/>
            <person name="Silva J.C."/>
            <person name="Sutton R."/>
            <person name="Krause P.J."/>
            <person name="Mamoun C.B."/>
        </authorList>
    </citation>
    <scope>NUCLEOTIDE SEQUENCE [LARGE SCALE GENOMIC DNA]</scope>
    <source>
        <strain evidence="2 3">RI</strain>
    </source>
</reference>
<dbReference type="EMBL" id="LN871599">
    <property type="protein sequence ID" value="SIO73776.1"/>
    <property type="molecule type" value="Genomic_DNA"/>
</dbReference>
<protein>
    <submittedName>
        <fullName evidence="2">Uncharacterized protein</fullName>
    </submittedName>
</protein>
<proteinExistence type="predicted"/>
<dbReference type="OrthoDB" id="361979at2759"/>